<protein>
    <submittedName>
        <fullName evidence="1">Uncharacterized protein</fullName>
    </submittedName>
</protein>
<gene>
    <name evidence="1" type="ORF">ACI1P1_24680</name>
</gene>
<keyword evidence="2" id="KW-1185">Reference proteome</keyword>
<evidence type="ECO:0000313" key="2">
    <source>
        <dbReference type="Proteomes" id="UP001631969"/>
    </source>
</evidence>
<comment type="caution">
    <text evidence="1">The sequence shown here is derived from an EMBL/GenBank/DDBJ whole genome shotgun (WGS) entry which is preliminary data.</text>
</comment>
<accession>A0ACC7PAW3</accession>
<reference evidence="1" key="1">
    <citation type="submission" date="2024-12" db="EMBL/GenBank/DDBJ databases">
        <authorList>
            <person name="Wu N."/>
        </authorList>
    </citation>
    <scope>NUCLEOTIDE SEQUENCE</scope>
    <source>
        <strain evidence="1">P15</strain>
    </source>
</reference>
<name>A0ACC7PAW3_9BACL</name>
<sequence length="414" mass="43034">MPLFTPILLGTPGAEVRLIATVAPAESQPLSQIHFNVPVRFRLQNTGSYLLILGLELWRNGQVLKSVTEPYVGSGNAGEVVSGNIHFYISEVLSAEIHLYELHLRVLAYQNIQGHPEAGNPYTATHPDLQEDGVGPEGPEGPPGPPGDEGPKGPTGLTGETGITGYGPTGATGPTGDTGTTGPFISDESYTGMTGPTGTTGFGSTGPTGASGIGPTGPTGFGLTGPTGLRGPTGATGETGPDAITGPDGPMGENGPRGATGVGFTGVGQGFTGEAYTQWLQTISFDDWTEIGRVSIATIGSTQPLLASAVMLKGGFDFSYGSDFLATGDFTIQYRVLRDGTPIQSFQYEHRKDVIGFNNGITVWLPFTHLDIPPAGPGPVEYIFQAKMITSPIGSFPASLTQVFTAMNIYTPRD</sequence>
<proteinExistence type="predicted"/>
<dbReference type="EMBL" id="JBJURJ010000019">
    <property type="protein sequence ID" value="MFM9331497.1"/>
    <property type="molecule type" value="Genomic_DNA"/>
</dbReference>
<organism evidence="1 2">
    <name type="scientific">Paenibacillus mesotrionivorans</name>
    <dbReference type="NCBI Taxonomy" id="3160968"/>
    <lineage>
        <taxon>Bacteria</taxon>
        <taxon>Bacillati</taxon>
        <taxon>Bacillota</taxon>
        <taxon>Bacilli</taxon>
        <taxon>Bacillales</taxon>
        <taxon>Paenibacillaceae</taxon>
        <taxon>Paenibacillus</taxon>
    </lineage>
</organism>
<evidence type="ECO:0000313" key="1">
    <source>
        <dbReference type="EMBL" id="MFM9331497.1"/>
    </source>
</evidence>
<dbReference type="Proteomes" id="UP001631969">
    <property type="component" value="Unassembled WGS sequence"/>
</dbReference>